<feature type="non-terminal residue" evidence="1">
    <location>
        <position position="1"/>
    </location>
</feature>
<gene>
    <name evidence="1" type="ORF">QBC37DRAFT_244816</name>
</gene>
<dbReference type="AlphaFoldDB" id="A0AAN7B0F2"/>
<keyword evidence="2" id="KW-1185">Reference proteome</keyword>
<evidence type="ECO:0000313" key="1">
    <source>
        <dbReference type="EMBL" id="KAK4206318.1"/>
    </source>
</evidence>
<feature type="non-terminal residue" evidence="1">
    <location>
        <position position="104"/>
    </location>
</feature>
<dbReference type="Proteomes" id="UP001301769">
    <property type="component" value="Unassembled WGS sequence"/>
</dbReference>
<comment type="caution">
    <text evidence="1">The sequence shown here is derived from an EMBL/GenBank/DDBJ whole genome shotgun (WGS) entry which is preliminary data.</text>
</comment>
<dbReference type="EMBL" id="MU858442">
    <property type="protein sequence ID" value="KAK4206318.1"/>
    <property type="molecule type" value="Genomic_DNA"/>
</dbReference>
<evidence type="ECO:0000313" key="2">
    <source>
        <dbReference type="Proteomes" id="UP001301769"/>
    </source>
</evidence>
<sequence>LESLGPYSTGWERTEKQYGMQAGNYIILQANLTWHKRRGQTLKHHRLQQEDDSLIGFLEDLWGVQVSFCTGVARRVPLREMIADLLPVFANFYITKMDEGCMWK</sequence>
<reference evidence="1" key="2">
    <citation type="submission" date="2023-05" db="EMBL/GenBank/DDBJ databases">
        <authorList>
            <consortium name="Lawrence Berkeley National Laboratory"/>
            <person name="Steindorff A."/>
            <person name="Hensen N."/>
            <person name="Bonometti L."/>
            <person name="Westerberg I."/>
            <person name="Brannstrom I.O."/>
            <person name="Guillou S."/>
            <person name="Cros-Aarteil S."/>
            <person name="Calhoun S."/>
            <person name="Haridas S."/>
            <person name="Kuo A."/>
            <person name="Mondo S."/>
            <person name="Pangilinan J."/>
            <person name="Riley R."/>
            <person name="Labutti K."/>
            <person name="Andreopoulos B."/>
            <person name="Lipzen A."/>
            <person name="Chen C."/>
            <person name="Yanf M."/>
            <person name="Daum C."/>
            <person name="Ng V."/>
            <person name="Clum A."/>
            <person name="Ohm R."/>
            <person name="Martin F."/>
            <person name="Silar P."/>
            <person name="Natvig D."/>
            <person name="Lalanne C."/>
            <person name="Gautier V."/>
            <person name="Ament-Velasquez S.L."/>
            <person name="Kruys A."/>
            <person name="Hutchinson M.I."/>
            <person name="Powell A.J."/>
            <person name="Barry K."/>
            <person name="Miller A.N."/>
            <person name="Grigoriev I.V."/>
            <person name="Debuchy R."/>
            <person name="Gladieux P."/>
            <person name="Thoren M.H."/>
            <person name="Johannesson H."/>
        </authorList>
    </citation>
    <scope>NUCLEOTIDE SEQUENCE</scope>
    <source>
        <strain evidence="1">PSN293</strain>
    </source>
</reference>
<protein>
    <submittedName>
        <fullName evidence="1">Uncharacterized protein</fullName>
    </submittedName>
</protein>
<name>A0AAN7B0F2_9PEZI</name>
<organism evidence="1 2">
    <name type="scientific">Rhypophila decipiens</name>
    <dbReference type="NCBI Taxonomy" id="261697"/>
    <lineage>
        <taxon>Eukaryota</taxon>
        <taxon>Fungi</taxon>
        <taxon>Dikarya</taxon>
        <taxon>Ascomycota</taxon>
        <taxon>Pezizomycotina</taxon>
        <taxon>Sordariomycetes</taxon>
        <taxon>Sordariomycetidae</taxon>
        <taxon>Sordariales</taxon>
        <taxon>Naviculisporaceae</taxon>
        <taxon>Rhypophila</taxon>
    </lineage>
</organism>
<accession>A0AAN7B0F2</accession>
<proteinExistence type="predicted"/>
<reference evidence="1" key="1">
    <citation type="journal article" date="2023" name="Mol. Phylogenet. Evol.">
        <title>Genome-scale phylogeny and comparative genomics of the fungal order Sordariales.</title>
        <authorList>
            <person name="Hensen N."/>
            <person name="Bonometti L."/>
            <person name="Westerberg I."/>
            <person name="Brannstrom I.O."/>
            <person name="Guillou S."/>
            <person name="Cros-Aarteil S."/>
            <person name="Calhoun S."/>
            <person name="Haridas S."/>
            <person name="Kuo A."/>
            <person name="Mondo S."/>
            <person name="Pangilinan J."/>
            <person name="Riley R."/>
            <person name="LaButti K."/>
            <person name="Andreopoulos B."/>
            <person name="Lipzen A."/>
            <person name="Chen C."/>
            <person name="Yan M."/>
            <person name="Daum C."/>
            <person name="Ng V."/>
            <person name="Clum A."/>
            <person name="Steindorff A."/>
            <person name="Ohm R.A."/>
            <person name="Martin F."/>
            <person name="Silar P."/>
            <person name="Natvig D.O."/>
            <person name="Lalanne C."/>
            <person name="Gautier V."/>
            <person name="Ament-Velasquez S.L."/>
            <person name="Kruys A."/>
            <person name="Hutchinson M.I."/>
            <person name="Powell A.J."/>
            <person name="Barry K."/>
            <person name="Miller A.N."/>
            <person name="Grigoriev I.V."/>
            <person name="Debuchy R."/>
            <person name="Gladieux P."/>
            <person name="Hiltunen Thoren M."/>
            <person name="Johannesson H."/>
        </authorList>
    </citation>
    <scope>NUCLEOTIDE SEQUENCE</scope>
    <source>
        <strain evidence="1">PSN293</strain>
    </source>
</reference>